<protein>
    <submittedName>
        <fullName evidence="3">Chemotaxis protein CheX</fullName>
    </submittedName>
</protein>
<dbReference type="PANTHER" id="PTHR39452">
    <property type="entry name" value="CHEY-P PHOSPHATASE CHEX"/>
    <property type="match status" value="1"/>
</dbReference>
<proteinExistence type="predicted"/>
<accession>A0ABU9H9S4</accession>
<dbReference type="Pfam" id="PF13690">
    <property type="entry name" value="CheX"/>
    <property type="match status" value="1"/>
</dbReference>
<dbReference type="SUPFAM" id="SSF103039">
    <property type="entry name" value="CheC-like"/>
    <property type="match status" value="1"/>
</dbReference>
<reference evidence="3 4" key="1">
    <citation type="submission" date="2024-02" db="EMBL/GenBank/DDBJ databases">
        <title>Bacteria isolated from the canopy kelp, Nereocystis luetkeana.</title>
        <authorList>
            <person name="Pfister C.A."/>
            <person name="Younker I.T."/>
            <person name="Light S.H."/>
        </authorList>
    </citation>
    <scope>NUCLEOTIDE SEQUENCE [LARGE SCALE GENOMIC DNA]</scope>
    <source>
        <strain evidence="3 4">TI.2.07</strain>
    </source>
</reference>
<dbReference type="InterPro" id="IPR028051">
    <property type="entry name" value="CheX-like_dom"/>
</dbReference>
<name>A0ABU9H9S4_9GAMM</name>
<dbReference type="Gene3D" id="3.40.1550.10">
    <property type="entry name" value="CheC-like"/>
    <property type="match status" value="1"/>
</dbReference>
<evidence type="ECO:0000313" key="4">
    <source>
        <dbReference type="Proteomes" id="UP001366060"/>
    </source>
</evidence>
<evidence type="ECO:0000259" key="2">
    <source>
        <dbReference type="Pfam" id="PF13690"/>
    </source>
</evidence>
<feature type="domain" description="Chemotaxis phosphatase CheX-like" evidence="2">
    <location>
        <begin position="42"/>
        <end position="139"/>
    </location>
</feature>
<gene>
    <name evidence="3" type="ORF">V6255_05655</name>
</gene>
<sequence length="154" mass="16549">MNVAFVNPFLSSFIHVLQTMAMTEVKAGQASLKKDSVARGDVSGLIGMVGPTVSGSFSISFEKKLALSVFHNMLGESVDNISEEIIDMVGEITNMVAGGAKQQLSEKGYDFNMAIPIVVTGDAHSITHQIKASKVLMPFQSEQGNAYIEICFTE</sequence>
<dbReference type="PANTHER" id="PTHR39452:SF1">
    <property type="entry name" value="CHEY-P PHOSPHATASE CHEX"/>
    <property type="match status" value="1"/>
</dbReference>
<dbReference type="EMBL" id="JBAKBA010000009">
    <property type="protein sequence ID" value="MEL0658624.1"/>
    <property type="molecule type" value="Genomic_DNA"/>
</dbReference>
<organism evidence="3 4">
    <name type="scientific">Psychromonas arctica</name>
    <dbReference type="NCBI Taxonomy" id="168275"/>
    <lineage>
        <taxon>Bacteria</taxon>
        <taxon>Pseudomonadati</taxon>
        <taxon>Pseudomonadota</taxon>
        <taxon>Gammaproteobacteria</taxon>
        <taxon>Alteromonadales</taxon>
        <taxon>Psychromonadaceae</taxon>
        <taxon>Psychromonas</taxon>
    </lineage>
</organism>
<evidence type="ECO:0000313" key="3">
    <source>
        <dbReference type="EMBL" id="MEL0658624.1"/>
    </source>
</evidence>
<dbReference type="InterPro" id="IPR028976">
    <property type="entry name" value="CheC-like_sf"/>
</dbReference>
<dbReference type="RefSeq" id="WP_341627268.1">
    <property type="nucleotide sequence ID" value="NZ_JBAKBA010000009.1"/>
</dbReference>
<dbReference type="Proteomes" id="UP001366060">
    <property type="component" value="Unassembled WGS sequence"/>
</dbReference>
<keyword evidence="1" id="KW-0145">Chemotaxis</keyword>
<dbReference type="CDD" id="cd17906">
    <property type="entry name" value="CheX"/>
    <property type="match status" value="1"/>
</dbReference>
<comment type="caution">
    <text evidence="3">The sequence shown here is derived from an EMBL/GenBank/DDBJ whole genome shotgun (WGS) entry which is preliminary data.</text>
</comment>
<keyword evidence="4" id="KW-1185">Reference proteome</keyword>
<evidence type="ECO:0000256" key="1">
    <source>
        <dbReference type="ARBA" id="ARBA00022500"/>
    </source>
</evidence>
<dbReference type="InterPro" id="IPR038756">
    <property type="entry name" value="CheX-like"/>
</dbReference>